<dbReference type="SMART" id="SM00978">
    <property type="entry name" value="Tim44"/>
    <property type="match status" value="1"/>
</dbReference>
<comment type="caution">
    <text evidence="4">The sequence shown here is derived from an EMBL/GenBank/DDBJ whole genome shotgun (WGS) entry which is preliminary data.</text>
</comment>
<feature type="compositionally biased region" description="Pro residues" evidence="1">
    <location>
        <begin position="42"/>
        <end position="51"/>
    </location>
</feature>
<organism evidence="4 5">
    <name type="scientific">Rubrivivax albus</name>
    <dbReference type="NCBI Taxonomy" id="2499835"/>
    <lineage>
        <taxon>Bacteria</taxon>
        <taxon>Pseudomonadati</taxon>
        <taxon>Pseudomonadota</taxon>
        <taxon>Betaproteobacteria</taxon>
        <taxon>Burkholderiales</taxon>
        <taxon>Sphaerotilaceae</taxon>
        <taxon>Rubrivivax</taxon>
    </lineage>
</organism>
<evidence type="ECO:0000313" key="5">
    <source>
        <dbReference type="Proteomes" id="UP000288178"/>
    </source>
</evidence>
<evidence type="ECO:0000313" key="4">
    <source>
        <dbReference type="EMBL" id="RVT52606.1"/>
    </source>
</evidence>
<dbReference type="SUPFAM" id="SSF54427">
    <property type="entry name" value="NTF2-like"/>
    <property type="match status" value="1"/>
</dbReference>
<dbReference type="EMBL" id="SACT01000002">
    <property type="protein sequence ID" value="RVT52606.1"/>
    <property type="molecule type" value="Genomic_DNA"/>
</dbReference>
<evidence type="ECO:0000259" key="3">
    <source>
        <dbReference type="SMART" id="SM00978"/>
    </source>
</evidence>
<dbReference type="PANTHER" id="PTHR41542:SF1">
    <property type="entry name" value="BLL5807 PROTEIN"/>
    <property type="match status" value="1"/>
</dbReference>
<feature type="transmembrane region" description="Helical" evidence="2">
    <location>
        <begin position="112"/>
        <end position="133"/>
    </location>
</feature>
<reference evidence="4 5" key="1">
    <citation type="submission" date="2019-01" db="EMBL/GenBank/DDBJ databases">
        <authorList>
            <person name="Chen W.-M."/>
        </authorList>
    </citation>
    <scope>NUCLEOTIDE SEQUENCE [LARGE SCALE GENOMIC DNA]</scope>
    <source>
        <strain evidence="4 5">ICH-3</strain>
    </source>
</reference>
<dbReference type="Pfam" id="PF04280">
    <property type="entry name" value="Tim44"/>
    <property type="match status" value="1"/>
</dbReference>
<dbReference type="PANTHER" id="PTHR41542">
    <property type="entry name" value="BLL5807 PROTEIN"/>
    <property type="match status" value="1"/>
</dbReference>
<dbReference type="Proteomes" id="UP000288178">
    <property type="component" value="Unassembled WGS sequence"/>
</dbReference>
<dbReference type="AlphaFoldDB" id="A0A437JY63"/>
<name>A0A437JY63_9BURK</name>
<accession>A0A437JY63</accession>
<evidence type="ECO:0000256" key="1">
    <source>
        <dbReference type="SAM" id="MobiDB-lite"/>
    </source>
</evidence>
<keyword evidence="2" id="KW-0812">Transmembrane</keyword>
<keyword evidence="2" id="KW-1133">Transmembrane helix</keyword>
<dbReference type="InterPro" id="IPR007379">
    <property type="entry name" value="Tim44-like_dom"/>
</dbReference>
<keyword evidence="2" id="KW-0472">Membrane</keyword>
<proteinExistence type="predicted"/>
<dbReference type="OrthoDB" id="5297955at2"/>
<feature type="region of interest" description="Disordered" evidence="1">
    <location>
        <begin position="29"/>
        <end position="70"/>
    </location>
</feature>
<dbReference type="InterPro" id="IPR032710">
    <property type="entry name" value="NTF2-like_dom_sf"/>
</dbReference>
<gene>
    <name evidence="4" type="ORF">ENE75_09265</name>
</gene>
<keyword evidence="5" id="KW-1185">Reference proteome</keyword>
<protein>
    <submittedName>
        <fullName evidence="4">Tim44 domain-containing protein</fullName>
    </submittedName>
</protein>
<evidence type="ECO:0000256" key="2">
    <source>
        <dbReference type="SAM" id="Phobius"/>
    </source>
</evidence>
<feature type="domain" description="Tim44-like" evidence="3">
    <location>
        <begin position="192"/>
        <end position="322"/>
    </location>
</feature>
<dbReference type="RefSeq" id="WP_128197979.1">
    <property type="nucleotide sequence ID" value="NZ_SACT01000002.1"/>
</dbReference>
<sequence>MKNWFLGVLMAAVAGAFVPEVAEAKRFGGGMSKGMQRSAPAKPAPQQPPAQQPATPAQSPQTPATPAAATAGATAAAAGTAAKRSWLGPVAGLAAGLGLAALASHLGFGEELASFMLLALLAIAAVVVIRLVMRRMGGAQPAMAGAGADTGTGAAGGMTPLARAPLRPVTPAAAATGSPGQAAPAAFGGLQIGAAVPAGQLPADFDREGFERVAKMIFIRMQAAHDAADLDDLRQFTTPELFADIRLDLQDRGAAADHTDVLAIAAEVQDFAEEDGRQIVSVRYTGQVRESADAAPADVDETWHLVRPADGSRNWAIAGIQQAA</sequence>
<feature type="compositionally biased region" description="Low complexity" evidence="1">
    <location>
        <begin position="52"/>
        <end position="70"/>
    </location>
</feature>